<protein>
    <submittedName>
        <fullName evidence="1">Uncharacterized protein</fullName>
    </submittedName>
</protein>
<proteinExistence type="predicted"/>
<evidence type="ECO:0000313" key="1">
    <source>
        <dbReference type="EMBL" id="ASV67564.1"/>
    </source>
</evidence>
<dbReference type="AlphaFoldDB" id="A0A248TH70"/>
<dbReference type="EMBL" id="CP022983">
    <property type="protein sequence ID" value="ASV67564.1"/>
    <property type="molecule type" value="Genomic_DNA"/>
</dbReference>
<keyword evidence="2" id="KW-1185">Reference proteome</keyword>
<evidence type="ECO:0000313" key="2">
    <source>
        <dbReference type="Proteomes" id="UP000215137"/>
    </source>
</evidence>
<accession>A0A248TH70</accession>
<name>A0A248TH70_9BACI</name>
<dbReference type="RefSeq" id="WP_095371138.1">
    <property type="nucleotide sequence ID" value="NZ_CP022983.1"/>
</dbReference>
<gene>
    <name evidence="1" type="ORF">CKF48_09670</name>
</gene>
<dbReference type="Proteomes" id="UP000215137">
    <property type="component" value="Chromosome"/>
</dbReference>
<sequence length="59" mass="6601">MKPEDLYVSVTDEKGDKYYIFAQSHPVTIVGTSDNGGIKVEGSTIKETLQKSFEGMKRF</sequence>
<reference evidence="1 2" key="1">
    <citation type="submission" date="2017-08" db="EMBL/GenBank/DDBJ databases">
        <title>Complete Genome Sequence of Bacillus kochii Oregon-R-modENCODE STRAIN BDGP4, isolated from Drosophila melanogaster gut.</title>
        <authorList>
            <person name="Wan K.H."/>
            <person name="Yu C."/>
            <person name="Park S."/>
            <person name="Hammonds A.S."/>
            <person name="Booth B.W."/>
            <person name="Celniker S.E."/>
        </authorList>
    </citation>
    <scope>NUCLEOTIDE SEQUENCE [LARGE SCALE GENOMIC DNA]</scope>
    <source>
        <strain evidence="1 2">BDGP4</strain>
    </source>
</reference>
<dbReference type="KEGG" id="bko:CKF48_09670"/>
<organism evidence="1 2">
    <name type="scientific">Cytobacillus kochii</name>
    <dbReference type="NCBI Taxonomy" id="859143"/>
    <lineage>
        <taxon>Bacteria</taxon>
        <taxon>Bacillati</taxon>
        <taxon>Bacillota</taxon>
        <taxon>Bacilli</taxon>
        <taxon>Bacillales</taxon>
        <taxon>Bacillaceae</taxon>
        <taxon>Cytobacillus</taxon>
    </lineage>
</organism>